<keyword evidence="3" id="KW-0677">Repeat</keyword>
<dbReference type="Pfam" id="PF00400">
    <property type="entry name" value="WD40"/>
    <property type="match status" value="4"/>
</dbReference>
<dbReference type="GO" id="GO:0031080">
    <property type="term" value="C:nuclear pore outer ring"/>
    <property type="evidence" value="ECO:0007669"/>
    <property type="project" value="TreeGrafter"/>
</dbReference>
<organism evidence="6 7">
    <name type="scientific">Bremia lactucae</name>
    <name type="common">Lettuce downy mildew</name>
    <dbReference type="NCBI Taxonomy" id="4779"/>
    <lineage>
        <taxon>Eukaryota</taxon>
        <taxon>Sar</taxon>
        <taxon>Stramenopiles</taxon>
        <taxon>Oomycota</taxon>
        <taxon>Peronosporomycetes</taxon>
        <taxon>Peronosporales</taxon>
        <taxon>Peronosporaceae</taxon>
        <taxon>Bremia</taxon>
    </lineage>
</organism>
<proteinExistence type="predicted"/>
<sequence>MSSLVSRHYVSEKVKSLCFVKDVRYASETMQDEALPLIASGGWDNETNYVTLHLPVRTTGDENELRKEFELGEMDPRPCELNTLIKTQHDGDVNALQFVAVKGEKLLLSASSTGGLFAFRISSDDAAMSDEDSTKLLDAYAIPQWEQVFAGNAATCVEVSENRTSLVSASTDGALAWFKLDEVAAVEILENKNTSKLPINAVKFLGRDSVVASVGSTPGGQLRIWDVSVNSHFPIATCTDSSNRSLTTLETHPTRPELLITGSNDGCVSCWDRRKLNVPFRSETHHQRTVRALTIHSASPRFLYSGGDDAVVHCWDFTSRRNSLDPVAYDYYDQSTAIDRSNVSGFTEERGIQVQRLALGSQPCNALAVHAESDTLIAGSDAQSIMIVQNVSKSTQKLGEMDPRPCELNTLIKTQHDGDVNALQFVAVKGEKLLLSASSTGGLFAFRISSDDAAMSDEDSTKLLDAYAIPQWEQVFAGNAATCVEVSENRTSLVSASTDGALAWFKLDEVAAVEILENKNTSKLPINAVKFLGRDSVVASVGSTPGGQLRIWDVSVNSHFPIATCTDSSNRSLTTLETHPTRPELLITGSNDGCVSCWDRRKLNVPFRSETHHQRTVRALTIHSASPRFLYSGGDDAVVHCWDFTSRRNSLDPVAYDYYDQSTAIDRSNVSGFTEERGIQVQRLALGSQPCNALAVHAESDTLIAGSDAQSIMIVQNVSKSTQK</sequence>
<dbReference type="InterPro" id="IPR011044">
    <property type="entry name" value="Quino_amine_DH_bsu"/>
</dbReference>
<dbReference type="SUPFAM" id="SSF50969">
    <property type="entry name" value="YVTN repeat-like/Quinoprotein amine dehydrogenase"/>
    <property type="match status" value="1"/>
</dbReference>
<dbReference type="OrthoDB" id="9890280at2759"/>
<feature type="repeat" description="WD" evidence="5">
    <location>
        <begin position="610"/>
        <end position="652"/>
    </location>
</feature>
<dbReference type="SUPFAM" id="SSF50978">
    <property type="entry name" value="WD40 repeat-like"/>
    <property type="match status" value="1"/>
</dbReference>
<dbReference type="PROSITE" id="PS50082">
    <property type="entry name" value="WD_REPEATS_2"/>
    <property type="match status" value="2"/>
</dbReference>
<evidence type="ECO:0000256" key="1">
    <source>
        <dbReference type="ARBA" id="ARBA00004123"/>
    </source>
</evidence>
<evidence type="ECO:0000256" key="4">
    <source>
        <dbReference type="ARBA" id="ARBA00023242"/>
    </source>
</evidence>
<dbReference type="RefSeq" id="XP_067820197.1">
    <property type="nucleotide sequence ID" value="XM_067963679.1"/>
</dbReference>
<feature type="repeat" description="WD" evidence="5">
    <location>
        <begin position="283"/>
        <end position="325"/>
    </location>
</feature>
<keyword evidence="2 5" id="KW-0853">WD repeat</keyword>
<dbReference type="InterPro" id="IPR036322">
    <property type="entry name" value="WD40_repeat_dom_sf"/>
</dbReference>
<name>A0A976FPR7_BRELC</name>
<dbReference type="SMART" id="SM00320">
    <property type="entry name" value="WD40"/>
    <property type="match status" value="12"/>
</dbReference>
<dbReference type="InterPro" id="IPR001680">
    <property type="entry name" value="WD40_rpt"/>
</dbReference>
<dbReference type="Proteomes" id="UP000294530">
    <property type="component" value="Unassembled WGS sequence"/>
</dbReference>
<dbReference type="PANTHER" id="PTHR22652:SF0">
    <property type="entry name" value="NUCLEOPORIN NUP43"/>
    <property type="match status" value="1"/>
</dbReference>
<dbReference type="InterPro" id="IPR015943">
    <property type="entry name" value="WD40/YVTN_repeat-like_dom_sf"/>
</dbReference>
<accession>A0A976FPR7</accession>
<dbReference type="KEGG" id="blac:94349350"/>
<dbReference type="EMBL" id="SHOA02000001">
    <property type="protein sequence ID" value="TDH70698.1"/>
    <property type="molecule type" value="Genomic_DNA"/>
</dbReference>
<evidence type="ECO:0000256" key="5">
    <source>
        <dbReference type="PROSITE-ProRule" id="PRU00221"/>
    </source>
</evidence>
<evidence type="ECO:0008006" key="8">
    <source>
        <dbReference type="Google" id="ProtNLM"/>
    </source>
</evidence>
<evidence type="ECO:0000256" key="2">
    <source>
        <dbReference type="ARBA" id="ARBA00022574"/>
    </source>
</evidence>
<comment type="caution">
    <text evidence="6">The sequence shown here is derived from an EMBL/GenBank/DDBJ whole genome shotgun (WGS) entry which is preliminary data.</text>
</comment>
<dbReference type="PANTHER" id="PTHR22652">
    <property type="entry name" value="NUCLEOPORIN NUP43"/>
    <property type="match status" value="1"/>
</dbReference>
<gene>
    <name evidence="6" type="ORF">CCR75_005600</name>
</gene>
<dbReference type="GeneID" id="94349350"/>
<keyword evidence="7" id="KW-1185">Reference proteome</keyword>
<dbReference type="Gene3D" id="2.130.10.10">
    <property type="entry name" value="YVTN repeat-like/Quinoprotein amine dehydrogenase"/>
    <property type="match status" value="2"/>
</dbReference>
<dbReference type="AlphaFoldDB" id="A0A976FPR7"/>
<comment type="subcellular location">
    <subcellularLocation>
        <location evidence="1">Nucleus</location>
    </subcellularLocation>
</comment>
<keyword evidence="4" id="KW-0539">Nucleus</keyword>
<evidence type="ECO:0000313" key="7">
    <source>
        <dbReference type="Proteomes" id="UP000294530"/>
    </source>
</evidence>
<evidence type="ECO:0000313" key="6">
    <source>
        <dbReference type="EMBL" id="TDH70698.1"/>
    </source>
</evidence>
<reference evidence="6 7" key="1">
    <citation type="journal article" date="2021" name="Genome Biol.">
        <title>AFLAP: assembly-free linkage analysis pipeline using k-mers from genome sequencing data.</title>
        <authorList>
            <person name="Fletcher K."/>
            <person name="Zhang L."/>
            <person name="Gil J."/>
            <person name="Han R."/>
            <person name="Cavanaugh K."/>
            <person name="Michelmore R."/>
        </authorList>
    </citation>
    <scope>NUCLEOTIDE SEQUENCE [LARGE SCALE GENOMIC DNA]</scope>
    <source>
        <strain evidence="6 7">SF5</strain>
    </source>
</reference>
<protein>
    <recommendedName>
        <fullName evidence="8">Guanine nucleotide-binding protein subunit beta-like protein</fullName>
    </recommendedName>
</protein>
<evidence type="ECO:0000256" key="3">
    <source>
        <dbReference type="ARBA" id="ARBA00022737"/>
    </source>
</evidence>